<dbReference type="RefSeq" id="WP_265966886.1">
    <property type="nucleotide sequence ID" value="NZ_JAPEVI010000003.1"/>
</dbReference>
<evidence type="ECO:0000256" key="1">
    <source>
        <dbReference type="SAM" id="MobiDB-lite"/>
    </source>
</evidence>
<dbReference type="Proteomes" id="UP001300261">
    <property type="component" value="Unassembled WGS sequence"/>
</dbReference>
<accession>A0ABT3R9L1</accession>
<name>A0ABT3R9L1_9HYPH</name>
<organism evidence="2 3">
    <name type="scientific">Roseibium salinum</name>
    <dbReference type="NCBI Taxonomy" id="1604349"/>
    <lineage>
        <taxon>Bacteria</taxon>
        <taxon>Pseudomonadati</taxon>
        <taxon>Pseudomonadota</taxon>
        <taxon>Alphaproteobacteria</taxon>
        <taxon>Hyphomicrobiales</taxon>
        <taxon>Stappiaceae</taxon>
        <taxon>Roseibium</taxon>
    </lineage>
</organism>
<dbReference type="EMBL" id="JAPEVI010000003">
    <property type="protein sequence ID" value="MCX2725746.1"/>
    <property type="molecule type" value="Genomic_DNA"/>
</dbReference>
<gene>
    <name evidence="2" type="ORF">ON753_25865</name>
</gene>
<reference evidence="2 3" key="1">
    <citation type="journal article" date="2016" name="Int. J. Syst. Evol. Microbiol.">
        <title>Labrenzia salina sp. nov., isolated from the rhizosphere of the halophyte Arthrocnemum macrostachyum.</title>
        <authorList>
            <person name="Camacho M."/>
            <person name="Redondo-Gomez S."/>
            <person name="Rodriguez-Llorente I."/>
            <person name="Rohde M."/>
            <person name="Sproer C."/>
            <person name="Schumann P."/>
            <person name="Klenk H.P."/>
            <person name="Montero-Calasanz M.D.C."/>
        </authorList>
    </citation>
    <scope>NUCLEOTIDE SEQUENCE [LARGE SCALE GENOMIC DNA]</scope>
    <source>
        <strain evidence="2 3">DSM 29163</strain>
    </source>
</reference>
<keyword evidence="3" id="KW-1185">Reference proteome</keyword>
<comment type="caution">
    <text evidence="2">The sequence shown here is derived from an EMBL/GenBank/DDBJ whole genome shotgun (WGS) entry which is preliminary data.</text>
</comment>
<evidence type="ECO:0000313" key="2">
    <source>
        <dbReference type="EMBL" id="MCX2725746.1"/>
    </source>
</evidence>
<feature type="region of interest" description="Disordered" evidence="1">
    <location>
        <begin position="1"/>
        <end position="28"/>
    </location>
</feature>
<protein>
    <submittedName>
        <fullName evidence="2">Uncharacterized protein</fullName>
    </submittedName>
</protein>
<sequence length="50" mass="5238">MCVNVQAGDRQVNKGARPSPRTAGEAPGRFPVPVDAIVAVRLRGVEAKVP</sequence>
<evidence type="ECO:0000313" key="3">
    <source>
        <dbReference type="Proteomes" id="UP001300261"/>
    </source>
</evidence>
<proteinExistence type="predicted"/>